<feature type="signal peptide" evidence="1">
    <location>
        <begin position="1"/>
        <end position="23"/>
    </location>
</feature>
<keyword evidence="3" id="KW-1185">Reference proteome</keyword>
<evidence type="ECO:0000313" key="2">
    <source>
        <dbReference type="EMBL" id="CAK0852054.1"/>
    </source>
</evidence>
<keyword evidence="1" id="KW-0732">Signal</keyword>
<sequence>MAHFLRSALIVVALGAVVDGARARYNVSLSAENNASNWGATRSACEYYYKIADGDCADYCLGSYFNFCPRSLITSAGGLTVGACISLNYTTFIEDYSVTAGPCGTIVFKKYTNGTGVQALLDLSSGAVDGTRARYTVNVSVEDNASIRGASRSACEYYYKIADGDCADYCLGSYFNFCPRSLITSAGGLTVGACISLNYTTFIEDYSVTAGPCGTIVFKKYTNGTGVQALLDLSSGAVDGTRARYTVNVSVEDNASIRGASRSACEYYYKIADGDCADYCLGSYLNSDV</sequence>
<name>A0ABN9U066_9DINO</name>
<organism evidence="2 3">
    <name type="scientific">Prorocentrum cordatum</name>
    <dbReference type="NCBI Taxonomy" id="2364126"/>
    <lineage>
        <taxon>Eukaryota</taxon>
        <taxon>Sar</taxon>
        <taxon>Alveolata</taxon>
        <taxon>Dinophyceae</taxon>
        <taxon>Prorocentrales</taxon>
        <taxon>Prorocentraceae</taxon>
        <taxon>Prorocentrum</taxon>
    </lineage>
</organism>
<feature type="chain" id="PRO_5046496507" evidence="1">
    <location>
        <begin position="24"/>
        <end position="289"/>
    </location>
</feature>
<evidence type="ECO:0000313" key="3">
    <source>
        <dbReference type="Proteomes" id="UP001189429"/>
    </source>
</evidence>
<dbReference type="Proteomes" id="UP001189429">
    <property type="component" value="Unassembled WGS sequence"/>
</dbReference>
<dbReference type="EMBL" id="CAUYUJ010015289">
    <property type="protein sequence ID" value="CAK0852054.1"/>
    <property type="molecule type" value="Genomic_DNA"/>
</dbReference>
<proteinExistence type="predicted"/>
<comment type="caution">
    <text evidence="2">The sequence shown here is derived from an EMBL/GenBank/DDBJ whole genome shotgun (WGS) entry which is preliminary data.</text>
</comment>
<accession>A0ABN9U066</accession>
<gene>
    <name evidence="2" type="ORF">PCOR1329_LOCUS44023</name>
</gene>
<reference evidence="2" key="1">
    <citation type="submission" date="2023-10" db="EMBL/GenBank/DDBJ databases">
        <authorList>
            <person name="Chen Y."/>
            <person name="Shah S."/>
            <person name="Dougan E. K."/>
            <person name="Thang M."/>
            <person name="Chan C."/>
        </authorList>
    </citation>
    <scope>NUCLEOTIDE SEQUENCE [LARGE SCALE GENOMIC DNA]</scope>
</reference>
<evidence type="ECO:0000256" key="1">
    <source>
        <dbReference type="SAM" id="SignalP"/>
    </source>
</evidence>
<protein>
    <submittedName>
        <fullName evidence="2">Uncharacterized protein</fullName>
    </submittedName>
</protein>